<dbReference type="Proteomes" id="UP000031829">
    <property type="component" value="Chromosome"/>
</dbReference>
<dbReference type="RefSeq" id="WP_034654513.1">
    <property type="nucleotide sequence ID" value="NZ_BCVB01000014.1"/>
</dbReference>
<name>A0A0B6AGD2_PRIM2</name>
<gene>
    <name evidence="1" type="primary">yheD</name>
    <name evidence="1" type="ORF">BG04_2856</name>
</gene>
<dbReference type="EMBL" id="CP009920">
    <property type="protein sequence ID" value="AJI23910.1"/>
    <property type="molecule type" value="Genomic_DNA"/>
</dbReference>
<dbReference type="SUPFAM" id="SSF56059">
    <property type="entry name" value="Glutathione synthetase ATP-binding domain-like"/>
    <property type="match status" value="1"/>
</dbReference>
<organism evidence="1 2">
    <name type="scientific">Priestia megaterium (strain ATCC 14581 / DSM 32 / CCUG 1817 / JCM 2506 / NBRC 15308 / NCIMB 9376 / NCTC 10342 / NRRL B-14308 / VKM B-512 / Ford 19)</name>
    <name type="common">Bacillus megaterium</name>
    <dbReference type="NCBI Taxonomy" id="1348623"/>
    <lineage>
        <taxon>Bacteria</taxon>
        <taxon>Bacillati</taxon>
        <taxon>Bacillota</taxon>
        <taxon>Bacilli</taxon>
        <taxon>Bacillales</taxon>
        <taxon>Bacillaceae</taxon>
        <taxon>Priestia</taxon>
    </lineage>
</organism>
<dbReference type="InterPro" id="IPR026838">
    <property type="entry name" value="YheC/D"/>
</dbReference>
<protein>
    <submittedName>
        <fullName evidence="1">Endospore coat-associated protein yheD</fullName>
    </submittedName>
</protein>
<evidence type="ECO:0000313" key="2">
    <source>
        <dbReference type="Proteomes" id="UP000031829"/>
    </source>
</evidence>
<dbReference type="GO" id="GO:0005524">
    <property type="term" value="F:ATP binding"/>
    <property type="evidence" value="ECO:0007669"/>
    <property type="project" value="UniProtKB-UniRule"/>
</dbReference>
<proteinExistence type="predicted"/>
<dbReference type="HOGENOM" id="CLU_044334_0_1_9"/>
<dbReference type="AlphaFoldDB" id="A0A0B6AGD2"/>
<dbReference type="KEGG" id="bmeg:BG04_2856"/>
<dbReference type="InterPro" id="IPR011761">
    <property type="entry name" value="ATP-grasp"/>
</dbReference>
<sequence>MKKTLTRLVVVEQLGCDLSVPASLYKDSLKQAAFGTMTAPCLIQSSEREEIQISAELMTKLQIPFAHMMHPIIVNETIHLGPLIGVLSAGFTGSLLRPIGKRSLHLAKLLSTASITGGLPFIFGTHHINWETGTINGYFYEESGWTQHEIPLPNVVYNRLPNRKTEGLAPFKFIKEKMMTDYGIPFFNPDFFNKWEIHELLKLNEQTAYLLPYTVESPSCEQIKKLLLLHQTVYLKPKNGSLGRGIYTLSFKSSMYTLTYKGEKGLHVQEKETLEDLLSEFEYLLTNPSYIAQQGISLIKKEKRCVDFRVHTNKDGNNQWVLTALAAKVAGPNSITTHLDYGGEIEATAKIFTNPSYKKEIENKLKDAAISISHVLEQELNGLIGELGFDFGVDYQGNVWLFEANSKPGRSIFSHPALRKADQQTRKLSLEYAIYLSGYYLNTPEGISI</sequence>
<reference evidence="1 2" key="1">
    <citation type="journal article" date="2015" name="Genome Announc.">
        <title>Complete genome sequences for 35 biothreat assay-relevant bacillus species.</title>
        <authorList>
            <person name="Johnson S.L."/>
            <person name="Daligault H.E."/>
            <person name="Davenport K.W."/>
            <person name="Jaissle J."/>
            <person name="Frey K.G."/>
            <person name="Ladner J.T."/>
            <person name="Broomall S.M."/>
            <person name="Bishop-Lilly K.A."/>
            <person name="Bruce D.C."/>
            <person name="Gibbons H.S."/>
            <person name="Coyne S.R."/>
            <person name="Lo C.C."/>
            <person name="Meincke L."/>
            <person name="Munk A.C."/>
            <person name="Koroleva G.I."/>
            <person name="Rosenzweig C.N."/>
            <person name="Palacios G.F."/>
            <person name="Redden C.L."/>
            <person name="Minogue T.D."/>
            <person name="Chain P.S."/>
        </authorList>
    </citation>
    <scope>NUCLEOTIDE SEQUENCE [LARGE SCALE GENOMIC DNA]</scope>
    <source>
        <strain evidence="2">ATCC 14581 / DSM 32 / JCM 2506 / NBRC 15308 / NCIMB 9376 / NCTC 10342 / NRRL B-14308 / VKM B-512</strain>
    </source>
</reference>
<dbReference type="PROSITE" id="PS50975">
    <property type="entry name" value="ATP_GRASP"/>
    <property type="match status" value="1"/>
</dbReference>
<dbReference type="GeneID" id="93640921"/>
<accession>A0A0B6AGD2</accession>
<dbReference type="Pfam" id="PF14398">
    <property type="entry name" value="ATPgrasp_YheCD"/>
    <property type="match status" value="1"/>
</dbReference>
<dbReference type="GO" id="GO:0046872">
    <property type="term" value="F:metal ion binding"/>
    <property type="evidence" value="ECO:0007669"/>
    <property type="project" value="InterPro"/>
</dbReference>
<evidence type="ECO:0000313" key="1">
    <source>
        <dbReference type="EMBL" id="AJI23910.1"/>
    </source>
</evidence>